<organism evidence="2 3">
    <name type="scientific">Culter alburnus</name>
    <name type="common">Topmouth culter</name>
    <dbReference type="NCBI Taxonomy" id="194366"/>
    <lineage>
        <taxon>Eukaryota</taxon>
        <taxon>Metazoa</taxon>
        <taxon>Chordata</taxon>
        <taxon>Craniata</taxon>
        <taxon>Vertebrata</taxon>
        <taxon>Euteleostomi</taxon>
        <taxon>Actinopterygii</taxon>
        <taxon>Neopterygii</taxon>
        <taxon>Teleostei</taxon>
        <taxon>Ostariophysi</taxon>
        <taxon>Cypriniformes</taxon>
        <taxon>Xenocyprididae</taxon>
        <taxon>Xenocypridinae</taxon>
        <taxon>Culter</taxon>
    </lineage>
</organism>
<dbReference type="EMBL" id="JAWDJR010000017">
    <property type="protein sequence ID" value="KAK9960152.1"/>
    <property type="molecule type" value="Genomic_DNA"/>
</dbReference>
<proteinExistence type="predicted"/>
<dbReference type="AlphaFoldDB" id="A0AAW1ZFA2"/>
<gene>
    <name evidence="2" type="ORF">ABG768_010227</name>
</gene>
<evidence type="ECO:0000256" key="1">
    <source>
        <dbReference type="SAM" id="MobiDB-lite"/>
    </source>
</evidence>
<dbReference type="Proteomes" id="UP001479290">
    <property type="component" value="Unassembled WGS sequence"/>
</dbReference>
<evidence type="ECO:0000313" key="3">
    <source>
        <dbReference type="Proteomes" id="UP001479290"/>
    </source>
</evidence>
<protein>
    <submittedName>
        <fullName evidence="2">Uncharacterized protein</fullName>
    </submittedName>
</protein>
<name>A0AAW1ZFA2_CULAL</name>
<comment type="caution">
    <text evidence="2">The sequence shown here is derived from an EMBL/GenBank/DDBJ whole genome shotgun (WGS) entry which is preliminary data.</text>
</comment>
<feature type="region of interest" description="Disordered" evidence="1">
    <location>
        <begin position="14"/>
        <end position="38"/>
    </location>
</feature>
<evidence type="ECO:0000313" key="2">
    <source>
        <dbReference type="EMBL" id="KAK9960152.1"/>
    </source>
</evidence>
<sequence>MLIPPHVLLALSKHGRSGTVPGHPSPHPPLQPTHSSSACSFTRWQTPGHLSLLVPCITLQNTSNPRRNALYYELE</sequence>
<accession>A0AAW1ZFA2</accession>
<keyword evidence="3" id="KW-1185">Reference proteome</keyword>
<reference evidence="2 3" key="1">
    <citation type="submission" date="2024-05" db="EMBL/GenBank/DDBJ databases">
        <title>A high-quality chromosomal-level genome assembly of Topmouth culter (Culter alburnus).</title>
        <authorList>
            <person name="Zhao H."/>
        </authorList>
    </citation>
    <scope>NUCLEOTIDE SEQUENCE [LARGE SCALE GENOMIC DNA]</scope>
    <source>
        <strain evidence="2">CATC2023</strain>
        <tissue evidence="2">Muscle</tissue>
    </source>
</reference>
<feature type="non-terminal residue" evidence="2">
    <location>
        <position position="75"/>
    </location>
</feature>